<gene>
    <name evidence="18" type="ORF">HMPREF9240_01126</name>
</gene>
<dbReference type="HOGENOM" id="CLU_835845_0_0_11"/>
<keyword evidence="4" id="KW-0813">Transport</keyword>
<organism evidence="18 19">
    <name type="scientific">Winkia neuii BV029A5</name>
    <dbReference type="NCBI Taxonomy" id="888439"/>
    <lineage>
        <taxon>Bacteria</taxon>
        <taxon>Bacillati</taxon>
        <taxon>Actinomycetota</taxon>
        <taxon>Actinomycetes</taxon>
        <taxon>Actinomycetales</taxon>
        <taxon>Actinomycetaceae</taxon>
        <taxon>Winkia</taxon>
    </lineage>
</organism>
<evidence type="ECO:0000256" key="5">
    <source>
        <dbReference type="ARBA" id="ARBA00022475"/>
    </source>
</evidence>
<dbReference type="PROSITE" id="PS51379">
    <property type="entry name" value="4FE4S_FER_2"/>
    <property type="match status" value="1"/>
</dbReference>
<dbReference type="GO" id="GO:0051539">
    <property type="term" value="F:4 iron, 4 sulfur cluster binding"/>
    <property type="evidence" value="ECO:0007669"/>
    <property type="project" value="UniProtKB-KW"/>
</dbReference>
<evidence type="ECO:0000256" key="7">
    <source>
        <dbReference type="ARBA" id="ARBA00022692"/>
    </source>
</evidence>
<dbReference type="Proteomes" id="UP000006075">
    <property type="component" value="Unassembled WGS sequence"/>
</dbReference>
<keyword evidence="14" id="KW-0411">Iron-sulfur</keyword>
<comment type="cofactor">
    <cofactor evidence="2">
        <name>[4Fe-4S] cluster</name>
        <dbReference type="ChEBI" id="CHEBI:49883"/>
    </cofactor>
</comment>
<evidence type="ECO:0000313" key="18">
    <source>
        <dbReference type="EMBL" id="EJZ86752.1"/>
    </source>
</evidence>
<evidence type="ECO:0000256" key="1">
    <source>
        <dbReference type="ARBA" id="ARBA00001927"/>
    </source>
</evidence>
<protein>
    <submittedName>
        <fullName evidence="18">Respiratory nitrate reductase, gamma subunit</fullName>
    </submittedName>
</protein>
<evidence type="ECO:0000313" key="19">
    <source>
        <dbReference type="Proteomes" id="UP000006075"/>
    </source>
</evidence>
<keyword evidence="10" id="KW-0249">Electron transport</keyword>
<dbReference type="FunFam" id="3.30.70.20:FF:000010">
    <property type="entry name" value="Respiratory nitrate reductase beta subunit"/>
    <property type="match status" value="1"/>
</dbReference>
<dbReference type="eggNOG" id="COG2181">
    <property type="taxonomic scope" value="Bacteria"/>
</dbReference>
<dbReference type="eggNOG" id="COG1140">
    <property type="taxonomic scope" value="Bacteria"/>
</dbReference>
<evidence type="ECO:0000256" key="2">
    <source>
        <dbReference type="ARBA" id="ARBA00001966"/>
    </source>
</evidence>
<proteinExistence type="predicted"/>
<keyword evidence="15 16" id="KW-0472">Membrane</keyword>
<evidence type="ECO:0000259" key="17">
    <source>
        <dbReference type="PROSITE" id="PS51379"/>
    </source>
</evidence>
<keyword evidence="8" id="KW-0479">Metal-binding</keyword>
<keyword evidence="6" id="KW-0004">4Fe-4S</keyword>
<evidence type="ECO:0000256" key="13">
    <source>
        <dbReference type="ARBA" id="ARBA00023004"/>
    </source>
</evidence>
<dbReference type="GO" id="GO:0016491">
    <property type="term" value="F:oxidoreductase activity"/>
    <property type="evidence" value="ECO:0007669"/>
    <property type="project" value="UniProtKB-KW"/>
</dbReference>
<feature type="transmembrane region" description="Helical" evidence="16">
    <location>
        <begin position="206"/>
        <end position="224"/>
    </location>
</feature>
<dbReference type="Pfam" id="PF02665">
    <property type="entry name" value="Nitrate_red_gam"/>
    <property type="match status" value="1"/>
</dbReference>
<dbReference type="GO" id="GO:0005886">
    <property type="term" value="C:plasma membrane"/>
    <property type="evidence" value="ECO:0007669"/>
    <property type="project" value="UniProtKB-SubCell"/>
</dbReference>
<reference evidence="18 19" key="1">
    <citation type="submission" date="2012-07" db="EMBL/GenBank/DDBJ databases">
        <title>The Genome Sequence of Actinomyces neuii subsp. anitratus BVS029A5.</title>
        <authorList>
            <consortium name="The Broad Institute Genome Sequencing Platform"/>
            <person name="Earl A."/>
            <person name="Ward D."/>
            <person name="Feldgarden M."/>
            <person name="Gevers D."/>
            <person name="Saerens B."/>
            <person name="Vaneechoutte M."/>
            <person name="Walker B."/>
            <person name="Young S.K."/>
            <person name="Zeng Q."/>
            <person name="Gargeya S."/>
            <person name="Fitzgerald M."/>
            <person name="Haas B."/>
            <person name="Abouelleil A."/>
            <person name="Alvarado L."/>
            <person name="Arachchi H.M."/>
            <person name="Berlin A."/>
            <person name="Chapman S.B."/>
            <person name="Goldberg J."/>
            <person name="Griggs A."/>
            <person name="Gujja S."/>
            <person name="Hansen M."/>
            <person name="Howarth C."/>
            <person name="Imamovic A."/>
            <person name="Larimer J."/>
            <person name="McCowen C."/>
            <person name="Montmayeur A."/>
            <person name="Murphy C."/>
            <person name="Neiman D."/>
            <person name="Pearson M."/>
            <person name="Priest M."/>
            <person name="Roberts A."/>
            <person name="Saif S."/>
            <person name="Shea T."/>
            <person name="Sisk P."/>
            <person name="Sykes S."/>
            <person name="Wortman J."/>
            <person name="Nusbaum C."/>
            <person name="Birren B."/>
        </authorList>
    </citation>
    <scope>NUCLEOTIDE SEQUENCE [LARGE SCALE GENOMIC DNA]</scope>
    <source>
        <strain evidence="18 19">BVS029A5</strain>
    </source>
</reference>
<evidence type="ECO:0000256" key="15">
    <source>
        <dbReference type="ARBA" id="ARBA00023136"/>
    </source>
</evidence>
<dbReference type="GO" id="GO:0009055">
    <property type="term" value="F:electron transfer activity"/>
    <property type="evidence" value="ECO:0007669"/>
    <property type="project" value="TreeGrafter"/>
</dbReference>
<dbReference type="Gene3D" id="1.20.950.20">
    <property type="entry name" value="Transmembrane di-heme cytochromes, Chain C"/>
    <property type="match status" value="1"/>
</dbReference>
<dbReference type="PANTHER" id="PTHR43518">
    <property type="entry name" value="NITRATE REDUCTASE BETA SUBUNIT"/>
    <property type="match status" value="1"/>
</dbReference>
<feature type="transmembrane region" description="Helical" evidence="16">
    <location>
        <begin position="167"/>
        <end position="186"/>
    </location>
</feature>
<evidence type="ECO:0000256" key="9">
    <source>
        <dbReference type="ARBA" id="ARBA00022737"/>
    </source>
</evidence>
<keyword evidence="19" id="KW-1185">Reference proteome</keyword>
<evidence type="ECO:0000256" key="10">
    <source>
        <dbReference type="ARBA" id="ARBA00022982"/>
    </source>
</evidence>
<evidence type="ECO:0000256" key="6">
    <source>
        <dbReference type="ARBA" id="ARBA00022485"/>
    </source>
</evidence>
<name>K0YSE5_9ACTO</name>
<accession>K0YSE5</accession>
<keyword evidence="7 16" id="KW-0812">Transmembrane</keyword>
<keyword evidence="5" id="KW-1003">Cell membrane</keyword>
<sequence>MKVMAQIAMVMNLDKCIGCHTCSVTCKQAWTNRDGTEYIWFNNVETKPGIGYSKRWEDQEKYRGRWKLKHGKLTPSLGGRAHLLSTIFANPRMPGLQDHYEPWTYEYEKLTTYHSQPSRRLSDERTRDFLLGNLPLYLHEPVHRRIGVAVVSRPVRMDFTLLPAARIYPAATRIAAVMTVAGLFILLYRRFRVRGVREATTRADKIMYVFLTIPILLGAWATLYNQVFGQSPAGAAGYDYRETISPWLRSLFYFHPKVSLMADVPVSFKMHIVAGFLLFALLPLTRLVHIFSAPMGYTTRPYVVYRSREPHISAAKPARGWDKPRTAQRFEE</sequence>
<dbReference type="AlphaFoldDB" id="K0YSE5"/>
<dbReference type="GO" id="GO:0046872">
    <property type="term" value="F:metal ion binding"/>
    <property type="evidence" value="ECO:0007669"/>
    <property type="project" value="UniProtKB-KW"/>
</dbReference>
<keyword evidence="9" id="KW-0677">Repeat</keyword>
<evidence type="ECO:0000256" key="4">
    <source>
        <dbReference type="ARBA" id="ARBA00022448"/>
    </source>
</evidence>
<dbReference type="EMBL" id="AGWP01000005">
    <property type="protein sequence ID" value="EJZ86752.1"/>
    <property type="molecule type" value="Genomic_DNA"/>
</dbReference>
<comment type="caution">
    <text evidence="18">The sequence shown here is derived from an EMBL/GenBank/DDBJ whole genome shotgun (WGS) entry which is preliminary data.</text>
</comment>
<keyword evidence="11 16" id="KW-1133">Transmembrane helix</keyword>
<evidence type="ECO:0000256" key="12">
    <source>
        <dbReference type="ARBA" id="ARBA00023002"/>
    </source>
</evidence>
<evidence type="ECO:0000256" key="16">
    <source>
        <dbReference type="SAM" id="Phobius"/>
    </source>
</evidence>
<evidence type="ECO:0000256" key="14">
    <source>
        <dbReference type="ARBA" id="ARBA00023014"/>
    </source>
</evidence>
<dbReference type="PANTHER" id="PTHR43518:SF1">
    <property type="entry name" value="RESPIRATORY NITRATE REDUCTASE 1 BETA CHAIN"/>
    <property type="match status" value="1"/>
</dbReference>
<feature type="transmembrane region" description="Helical" evidence="16">
    <location>
        <begin position="270"/>
        <end position="291"/>
    </location>
</feature>
<evidence type="ECO:0000256" key="3">
    <source>
        <dbReference type="ARBA" id="ARBA00004651"/>
    </source>
</evidence>
<comment type="cofactor">
    <cofactor evidence="1">
        <name>[3Fe-4S] cluster</name>
        <dbReference type="ChEBI" id="CHEBI:21137"/>
    </cofactor>
</comment>
<dbReference type="InterPro" id="IPR036197">
    <property type="entry name" value="NarG-like_sf"/>
</dbReference>
<dbReference type="Gene3D" id="3.30.70.20">
    <property type="match status" value="1"/>
</dbReference>
<comment type="subcellular location">
    <subcellularLocation>
        <location evidence="3">Cell membrane</location>
        <topology evidence="3">Multi-pass membrane protein</topology>
    </subcellularLocation>
</comment>
<dbReference type="SUPFAM" id="SSF103501">
    <property type="entry name" value="Respiratory nitrate reductase 1 gamma chain"/>
    <property type="match status" value="1"/>
</dbReference>
<keyword evidence="12" id="KW-0560">Oxidoreductase</keyword>
<keyword evidence="13" id="KW-0408">Iron</keyword>
<dbReference type="InterPro" id="IPR017896">
    <property type="entry name" value="4Fe4S_Fe-S-bd"/>
</dbReference>
<feature type="domain" description="4Fe-4S ferredoxin-type" evidence="17">
    <location>
        <begin position="7"/>
        <end position="35"/>
    </location>
</feature>
<evidence type="ECO:0000256" key="11">
    <source>
        <dbReference type="ARBA" id="ARBA00022989"/>
    </source>
</evidence>
<dbReference type="InterPro" id="IPR023234">
    <property type="entry name" value="NarG-like_domain"/>
</dbReference>
<dbReference type="PATRIC" id="fig|888439.3.peg.1128"/>
<evidence type="ECO:0000256" key="8">
    <source>
        <dbReference type="ARBA" id="ARBA00022723"/>
    </source>
</evidence>
<dbReference type="GO" id="GO:0009061">
    <property type="term" value="P:anaerobic respiration"/>
    <property type="evidence" value="ECO:0007669"/>
    <property type="project" value="TreeGrafter"/>
</dbReference>
<dbReference type="SUPFAM" id="SSF54862">
    <property type="entry name" value="4Fe-4S ferredoxins"/>
    <property type="match status" value="1"/>
</dbReference>